<keyword evidence="2" id="KW-0812">Transmembrane</keyword>
<feature type="transmembrane region" description="Helical" evidence="2">
    <location>
        <begin position="78"/>
        <end position="97"/>
    </location>
</feature>
<keyword evidence="2" id="KW-1133">Transmembrane helix</keyword>
<dbReference type="EMBL" id="GG663738">
    <property type="protein sequence ID" value="EEH57935.1"/>
    <property type="molecule type" value="Genomic_DNA"/>
</dbReference>
<dbReference type="AlphaFoldDB" id="C1MPN8"/>
<keyword evidence="4" id="KW-1185">Reference proteome</keyword>
<evidence type="ECO:0000256" key="2">
    <source>
        <dbReference type="SAM" id="Phobius"/>
    </source>
</evidence>
<organism evidence="4">
    <name type="scientific">Micromonas pusilla (strain CCMP1545)</name>
    <name type="common">Picoplanktonic green alga</name>
    <dbReference type="NCBI Taxonomy" id="564608"/>
    <lineage>
        <taxon>Eukaryota</taxon>
        <taxon>Viridiplantae</taxon>
        <taxon>Chlorophyta</taxon>
        <taxon>Mamiellophyceae</taxon>
        <taxon>Mamiellales</taxon>
        <taxon>Mamiellaceae</taxon>
        <taxon>Micromonas</taxon>
    </lineage>
</organism>
<name>C1MPN8_MICPC</name>
<evidence type="ECO:0000256" key="1">
    <source>
        <dbReference type="SAM" id="MobiDB-lite"/>
    </source>
</evidence>
<accession>C1MPN8</accession>
<evidence type="ECO:0000313" key="3">
    <source>
        <dbReference type="EMBL" id="EEH57935.1"/>
    </source>
</evidence>
<proteinExistence type="predicted"/>
<feature type="region of interest" description="Disordered" evidence="1">
    <location>
        <begin position="1"/>
        <end position="28"/>
    </location>
</feature>
<keyword evidence="2" id="KW-0472">Membrane</keyword>
<dbReference type="Proteomes" id="UP000001876">
    <property type="component" value="Unassembled WGS sequence"/>
</dbReference>
<protein>
    <submittedName>
        <fullName evidence="3">Predicted protein</fullName>
    </submittedName>
</protein>
<dbReference type="KEGG" id="mpp:MICPUCDRAFT_56976"/>
<evidence type="ECO:0000313" key="4">
    <source>
        <dbReference type="Proteomes" id="UP000001876"/>
    </source>
</evidence>
<feature type="compositionally biased region" description="Basic and acidic residues" evidence="1">
    <location>
        <begin position="1"/>
        <end position="27"/>
    </location>
</feature>
<dbReference type="GeneID" id="9683018"/>
<sequence length="131" mass="14207">MGGEDASRKSWPESERARKIRERESKSQRKAISVIVFGHLKRLWMDGQIILIASLALTAARMAFLAVCLATFDKAKECAAAAFGFFLTFATAPFRFARGLLTSTSTARTGDGGNGEIESVTTTARDDIDTA</sequence>
<reference evidence="3 4" key="1">
    <citation type="journal article" date="2009" name="Science">
        <title>Green evolution and dynamic adaptations revealed by genomes of the marine picoeukaryotes Micromonas.</title>
        <authorList>
            <person name="Worden A.Z."/>
            <person name="Lee J.H."/>
            <person name="Mock T."/>
            <person name="Rouze P."/>
            <person name="Simmons M.P."/>
            <person name="Aerts A.L."/>
            <person name="Allen A.E."/>
            <person name="Cuvelier M.L."/>
            <person name="Derelle E."/>
            <person name="Everett M.V."/>
            <person name="Foulon E."/>
            <person name="Grimwood J."/>
            <person name="Gundlach H."/>
            <person name="Henrissat B."/>
            <person name="Napoli C."/>
            <person name="McDonald S.M."/>
            <person name="Parker M.S."/>
            <person name="Rombauts S."/>
            <person name="Salamov A."/>
            <person name="Von Dassow P."/>
            <person name="Badger J.H."/>
            <person name="Coutinho P.M."/>
            <person name="Demir E."/>
            <person name="Dubchak I."/>
            <person name="Gentemann C."/>
            <person name="Eikrem W."/>
            <person name="Gready J.E."/>
            <person name="John U."/>
            <person name="Lanier W."/>
            <person name="Lindquist E.A."/>
            <person name="Lucas S."/>
            <person name="Mayer K.F."/>
            <person name="Moreau H."/>
            <person name="Not F."/>
            <person name="Otillar R."/>
            <person name="Panaud O."/>
            <person name="Pangilinan J."/>
            <person name="Paulsen I."/>
            <person name="Piegu B."/>
            <person name="Poliakov A."/>
            <person name="Robbens S."/>
            <person name="Schmutz J."/>
            <person name="Toulza E."/>
            <person name="Wyss T."/>
            <person name="Zelensky A."/>
            <person name="Zhou K."/>
            <person name="Armbrust E.V."/>
            <person name="Bhattacharya D."/>
            <person name="Goodenough U.W."/>
            <person name="Van de Peer Y."/>
            <person name="Grigoriev I.V."/>
        </authorList>
    </citation>
    <scope>NUCLEOTIDE SEQUENCE [LARGE SCALE GENOMIC DNA]</scope>
    <source>
        <strain evidence="3 4">CCMP1545</strain>
    </source>
</reference>
<dbReference type="RefSeq" id="XP_003057984.1">
    <property type="nucleotide sequence ID" value="XM_003057938.1"/>
</dbReference>
<gene>
    <name evidence="3" type="ORF">MICPUCDRAFT_56976</name>
</gene>
<feature type="transmembrane region" description="Helical" evidence="2">
    <location>
        <begin position="49"/>
        <end position="72"/>
    </location>
</feature>